<dbReference type="Proteomes" id="UP000295124">
    <property type="component" value="Unassembled WGS sequence"/>
</dbReference>
<dbReference type="Pfam" id="PF19361">
    <property type="entry name" value="DUF5937"/>
    <property type="match status" value="1"/>
</dbReference>
<keyword evidence="2" id="KW-0238">DNA-binding</keyword>
<dbReference type="Pfam" id="PF01022">
    <property type="entry name" value="HTH_5"/>
    <property type="match status" value="1"/>
</dbReference>
<dbReference type="SMART" id="SM00418">
    <property type="entry name" value="HTH_ARSR"/>
    <property type="match status" value="1"/>
</dbReference>
<dbReference type="InterPro" id="IPR036388">
    <property type="entry name" value="WH-like_DNA-bd_sf"/>
</dbReference>
<dbReference type="EMBL" id="SMKX01000011">
    <property type="protein sequence ID" value="TDD61740.1"/>
    <property type="molecule type" value="Genomic_DNA"/>
</dbReference>
<evidence type="ECO:0000256" key="1">
    <source>
        <dbReference type="ARBA" id="ARBA00023015"/>
    </source>
</evidence>
<dbReference type="GO" id="GO:0003700">
    <property type="term" value="F:DNA-binding transcription factor activity"/>
    <property type="evidence" value="ECO:0007669"/>
    <property type="project" value="InterPro"/>
</dbReference>
<dbReference type="AlphaFoldDB" id="A0A4R4ZTG5"/>
<proteinExistence type="predicted"/>
<organism evidence="5 6">
    <name type="scientific">Kribbella antibiotica</name>
    <dbReference type="NCBI Taxonomy" id="190195"/>
    <lineage>
        <taxon>Bacteria</taxon>
        <taxon>Bacillati</taxon>
        <taxon>Actinomycetota</taxon>
        <taxon>Actinomycetes</taxon>
        <taxon>Propionibacteriales</taxon>
        <taxon>Kribbellaceae</taxon>
        <taxon>Kribbella</taxon>
    </lineage>
</organism>
<keyword evidence="1" id="KW-0805">Transcription regulation</keyword>
<dbReference type="SMART" id="SM00419">
    <property type="entry name" value="HTH_CRP"/>
    <property type="match status" value="1"/>
</dbReference>
<dbReference type="InterPro" id="IPR001845">
    <property type="entry name" value="HTH_ArsR_DNA-bd_dom"/>
</dbReference>
<dbReference type="InterPro" id="IPR011991">
    <property type="entry name" value="ArsR-like_HTH"/>
</dbReference>
<protein>
    <submittedName>
        <fullName evidence="5">ArsR family transcriptional regulator</fullName>
    </submittedName>
</protein>
<dbReference type="PANTHER" id="PTHR43132">
    <property type="entry name" value="ARSENICAL RESISTANCE OPERON REPRESSOR ARSR-RELATED"/>
    <property type="match status" value="1"/>
</dbReference>
<sequence>MESAARIDHVLTYELTSKDLEEVRFALSPAAETVLSLRALRDPGRFPLQLPWVRAVQSLLEGPDWEVLGQLVNATMGSPDFLTPRPMSPLTQFADELEIIGRVDQETFERQLEAVNGESTTLTPGRVVEALGDYWQTVMAPYWNRMRTILTADITYRGHILTQQGTGAMLNELGPAISYSQGVLKVEKVSEISRSERINGRGLVLQPTLFGPHAVIPYDPGADPFLGYPPRGQANLWTVVAPPTPQDLAQLIGTARARVLRLLTHPRTTTDIAAELQVTPSAVSQHLQLLRRTGLVEPQRAGKQVLYRTTELAQLLTGN</sequence>
<evidence type="ECO:0000256" key="3">
    <source>
        <dbReference type="ARBA" id="ARBA00023163"/>
    </source>
</evidence>
<dbReference type="InterPro" id="IPR036390">
    <property type="entry name" value="WH_DNA-bd_sf"/>
</dbReference>
<gene>
    <name evidence="5" type="ORF">E1263_05970</name>
</gene>
<accession>A0A4R4ZTG5</accession>
<dbReference type="CDD" id="cd00090">
    <property type="entry name" value="HTH_ARSR"/>
    <property type="match status" value="1"/>
</dbReference>
<keyword evidence="6" id="KW-1185">Reference proteome</keyword>
<dbReference type="SUPFAM" id="SSF46785">
    <property type="entry name" value="Winged helix' DNA-binding domain"/>
    <property type="match status" value="1"/>
</dbReference>
<dbReference type="PANTHER" id="PTHR43132:SF2">
    <property type="entry name" value="ARSENICAL RESISTANCE OPERON REPRESSOR ARSR-RELATED"/>
    <property type="match status" value="1"/>
</dbReference>
<dbReference type="Gene3D" id="1.10.10.10">
    <property type="entry name" value="Winged helix-like DNA-binding domain superfamily/Winged helix DNA-binding domain"/>
    <property type="match status" value="1"/>
</dbReference>
<comment type="caution">
    <text evidence="5">The sequence shown here is derived from an EMBL/GenBank/DDBJ whole genome shotgun (WGS) entry which is preliminary data.</text>
</comment>
<dbReference type="InterPro" id="IPR045981">
    <property type="entry name" value="DUF5937"/>
</dbReference>
<evidence type="ECO:0000259" key="4">
    <source>
        <dbReference type="PROSITE" id="PS50987"/>
    </source>
</evidence>
<evidence type="ECO:0000256" key="2">
    <source>
        <dbReference type="ARBA" id="ARBA00023125"/>
    </source>
</evidence>
<dbReference type="PRINTS" id="PR00778">
    <property type="entry name" value="HTHARSR"/>
</dbReference>
<dbReference type="OrthoDB" id="3460651at2"/>
<reference evidence="5 6" key="1">
    <citation type="submission" date="2019-03" db="EMBL/GenBank/DDBJ databases">
        <title>Draft genome sequences of novel Actinobacteria.</title>
        <authorList>
            <person name="Sahin N."/>
            <person name="Ay H."/>
            <person name="Saygin H."/>
        </authorList>
    </citation>
    <scope>NUCLEOTIDE SEQUENCE [LARGE SCALE GENOMIC DNA]</scope>
    <source>
        <strain evidence="5 6">JCM 13523</strain>
    </source>
</reference>
<dbReference type="InterPro" id="IPR051011">
    <property type="entry name" value="Metal_resp_trans_reg"/>
</dbReference>
<keyword evidence="3" id="KW-0804">Transcription</keyword>
<evidence type="ECO:0000313" key="5">
    <source>
        <dbReference type="EMBL" id="TDD61740.1"/>
    </source>
</evidence>
<dbReference type="InterPro" id="IPR012318">
    <property type="entry name" value="HTH_CRP"/>
</dbReference>
<dbReference type="GO" id="GO:0003677">
    <property type="term" value="F:DNA binding"/>
    <property type="evidence" value="ECO:0007669"/>
    <property type="project" value="UniProtKB-KW"/>
</dbReference>
<feature type="domain" description="HTH arsR-type" evidence="4">
    <location>
        <begin position="236"/>
        <end position="319"/>
    </location>
</feature>
<evidence type="ECO:0000313" key="6">
    <source>
        <dbReference type="Proteomes" id="UP000295124"/>
    </source>
</evidence>
<name>A0A4R4ZTG5_9ACTN</name>
<dbReference type="PROSITE" id="PS50987">
    <property type="entry name" value="HTH_ARSR_2"/>
    <property type="match status" value="1"/>
</dbReference>